<accession>A0ABN5U0Q0</accession>
<keyword evidence="1" id="KW-0812">Transmembrane</keyword>
<keyword evidence="1" id="KW-0472">Membrane</keyword>
<sequence>MNWMQFTLSLLDILIWPAVIVGLSLLLRRPLAQLLPQAKKLKYKDFEMEFGEELKAASREARQAFPELVSDKKAQLIASVENLPNSAILGAWGEVEDEAEALLRKQNPTLELNSETPYKHMGELLVMGGHLDTAKGKLFTELRRLRNKVAHAKDFQVGRAEAIQYVELCFQLKGHLGQGRSVA</sequence>
<organism evidence="2 3">
    <name type="scientific">Shewanella khirikhana</name>
    <dbReference type="NCBI Taxonomy" id="1965282"/>
    <lineage>
        <taxon>Bacteria</taxon>
        <taxon>Pseudomonadati</taxon>
        <taxon>Pseudomonadota</taxon>
        <taxon>Gammaproteobacteria</taxon>
        <taxon>Alteromonadales</taxon>
        <taxon>Shewanellaceae</taxon>
        <taxon>Shewanella</taxon>
    </lineage>
</organism>
<evidence type="ECO:0008006" key="4">
    <source>
        <dbReference type="Google" id="ProtNLM"/>
    </source>
</evidence>
<feature type="transmembrane region" description="Helical" evidence="1">
    <location>
        <begin position="6"/>
        <end position="27"/>
    </location>
</feature>
<evidence type="ECO:0000313" key="3">
    <source>
        <dbReference type="Proteomes" id="UP000278437"/>
    </source>
</evidence>
<dbReference type="EMBL" id="CP020373">
    <property type="protein sequence ID" value="AZQ12090.1"/>
    <property type="molecule type" value="Genomic_DNA"/>
</dbReference>
<keyword evidence="3" id="KW-1185">Reference proteome</keyword>
<protein>
    <recommendedName>
        <fullName evidence="4">DUF4145 domain-containing protein</fullName>
    </recommendedName>
</protein>
<reference evidence="3" key="1">
    <citation type="submission" date="2017-03" db="EMBL/GenBank/DDBJ databases">
        <title>Full genome sequence of a non-lethal Shewanella isolate that potentiates virulence of Vibio parahaemolyticus causing acute hepatopancreatic necrosis disease (AHPND) in shrimp.</title>
        <authorList>
            <person name="Prachumwat A."/>
            <person name="Sritunyalucksana K."/>
        </authorList>
    </citation>
    <scope>NUCLEOTIDE SEQUENCE [LARGE SCALE GENOMIC DNA]</scope>
    <source>
        <strain evidence="3">TH2012</strain>
    </source>
</reference>
<name>A0ABN5U0Q0_9GAMM</name>
<evidence type="ECO:0000256" key="1">
    <source>
        <dbReference type="SAM" id="Phobius"/>
    </source>
</evidence>
<keyword evidence="1" id="KW-1133">Transmembrane helix</keyword>
<dbReference type="Proteomes" id="UP000278437">
    <property type="component" value="Chromosome"/>
</dbReference>
<evidence type="ECO:0000313" key="2">
    <source>
        <dbReference type="EMBL" id="AZQ12090.1"/>
    </source>
</evidence>
<proteinExistence type="predicted"/>
<gene>
    <name evidence="2" type="ORF">STH12_03026</name>
</gene>